<evidence type="ECO:0000256" key="8">
    <source>
        <dbReference type="PIRSR" id="PIRSR602401-1"/>
    </source>
</evidence>
<evidence type="ECO:0000313" key="10">
    <source>
        <dbReference type="Proteomes" id="UP000516421"/>
    </source>
</evidence>
<dbReference type="PRINTS" id="PR00463">
    <property type="entry name" value="EP450I"/>
</dbReference>
<dbReference type="InterPro" id="IPR036396">
    <property type="entry name" value="Cyt_P450_sf"/>
</dbReference>
<protein>
    <submittedName>
        <fullName evidence="9">Cytochrome P450</fullName>
    </submittedName>
</protein>
<keyword evidence="6 8" id="KW-0408">Iron</keyword>
<evidence type="ECO:0000256" key="1">
    <source>
        <dbReference type="ARBA" id="ARBA00001971"/>
    </source>
</evidence>
<proteinExistence type="inferred from homology"/>
<evidence type="ECO:0000256" key="7">
    <source>
        <dbReference type="ARBA" id="ARBA00023033"/>
    </source>
</evidence>
<dbReference type="GO" id="GO:0020037">
    <property type="term" value="F:heme binding"/>
    <property type="evidence" value="ECO:0007669"/>
    <property type="project" value="InterPro"/>
</dbReference>
<keyword evidence="5" id="KW-0560">Oxidoreductase</keyword>
<dbReference type="GO" id="GO:0016125">
    <property type="term" value="P:sterol metabolic process"/>
    <property type="evidence" value="ECO:0007669"/>
    <property type="project" value="TreeGrafter"/>
</dbReference>
<dbReference type="AlphaFoldDB" id="A0A7H2BHV6"/>
<feature type="binding site" description="axial binding residue" evidence="8">
    <location>
        <position position="378"/>
    </location>
    <ligand>
        <name>heme</name>
        <dbReference type="ChEBI" id="CHEBI:30413"/>
    </ligand>
    <ligandPart>
        <name>Fe</name>
        <dbReference type="ChEBI" id="CHEBI:18248"/>
    </ligandPart>
</feature>
<dbReference type="PANTHER" id="PTHR24286">
    <property type="entry name" value="CYTOCHROME P450 26"/>
    <property type="match status" value="1"/>
</dbReference>
<name>A0A7H2BHV6_9MICC</name>
<evidence type="ECO:0000256" key="4">
    <source>
        <dbReference type="ARBA" id="ARBA00022723"/>
    </source>
</evidence>
<dbReference type="Proteomes" id="UP000516421">
    <property type="component" value="Chromosome"/>
</dbReference>
<evidence type="ECO:0000256" key="5">
    <source>
        <dbReference type="ARBA" id="ARBA00023002"/>
    </source>
</evidence>
<sequence length="434" mass="48307">MTTTPQKKTLKDKSLNFITDGYLFASRMRAKAGLKQNSHEPFTLKMLGKDATMIRGKEAVGFFYDESKISRDGAMPHAVNDTLFGKGTIHGLDGEAHKVRKAQMAAMAYDDDARVAHFADLVTEEMERTLSDWAEKPGNVYDDVAVAYGRAAFRWAGIPMTDEQMVKEAQRMSHLLDTFGNPLKNPLAWIDRAKLDRWFEQLIENVRSGTQEVDPDSVTAHIVDLRDENDELVSARIAAIELQNLTRPTIAVSRFAAFAAVALVQNPDWAEKIRSAVEAKGSWANVPESIAFAQETRRKYPFVPMLPGYVKEDAEVSGCPVHKGQRVLIDILGTNNSPQLWENAADFDPSRFMGVENWEDIAYFIPQGGGDVHTGHRCPGERIAVTALSVAISAMAQKNVHISQDQDDTEFRWDQILTRPKTGVRISVDAASAR</sequence>
<comment type="similarity">
    <text evidence="2">Belongs to the cytochrome P450 family.</text>
</comment>
<keyword evidence="4 8" id="KW-0479">Metal-binding</keyword>
<evidence type="ECO:0000256" key="3">
    <source>
        <dbReference type="ARBA" id="ARBA00022617"/>
    </source>
</evidence>
<dbReference type="Gene3D" id="1.10.630.10">
    <property type="entry name" value="Cytochrome P450"/>
    <property type="match status" value="1"/>
</dbReference>
<reference evidence="9 10" key="1">
    <citation type="submission" date="2020-09" db="EMBL/GenBank/DDBJ databases">
        <title>Investigation of environmental microbe.</title>
        <authorList>
            <person name="Ou Y."/>
            <person name="Kang Q."/>
        </authorList>
    </citation>
    <scope>NUCLEOTIDE SEQUENCE [LARGE SCALE GENOMIC DNA]</scope>
    <source>
        <strain evidence="9 10">KJZ-9</strain>
    </source>
</reference>
<dbReference type="GO" id="GO:0005506">
    <property type="term" value="F:iron ion binding"/>
    <property type="evidence" value="ECO:0007669"/>
    <property type="project" value="InterPro"/>
</dbReference>
<evidence type="ECO:0000256" key="2">
    <source>
        <dbReference type="ARBA" id="ARBA00010617"/>
    </source>
</evidence>
<evidence type="ECO:0000313" key="9">
    <source>
        <dbReference type="EMBL" id="QNV39252.1"/>
    </source>
</evidence>
<keyword evidence="10" id="KW-1185">Reference proteome</keyword>
<gene>
    <name evidence="9" type="ORF">IDM48_07490</name>
</gene>
<dbReference type="PANTHER" id="PTHR24286:SF24">
    <property type="entry name" value="LANOSTEROL 14-ALPHA DEMETHYLASE"/>
    <property type="match status" value="1"/>
</dbReference>
<dbReference type="KEGG" id="rama:IDM48_07490"/>
<dbReference type="EMBL" id="CP061538">
    <property type="protein sequence ID" value="QNV39252.1"/>
    <property type="molecule type" value="Genomic_DNA"/>
</dbReference>
<dbReference type="InterPro" id="IPR001128">
    <property type="entry name" value="Cyt_P450"/>
</dbReference>
<comment type="cofactor">
    <cofactor evidence="1 8">
        <name>heme</name>
        <dbReference type="ChEBI" id="CHEBI:30413"/>
    </cofactor>
</comment>
<keyword evidence="3 8" id="KW-0349">Heme</keyword>
<dbReference type="InterPro" id="IPR002401">
    <property type="entry name" value="Cyt_P450_E_grp-I"/>
</dbReference>
<accession>A0A7H2BHV6</accession>
<dbReference type="GO" id="GO:0016705">
    <property type="term" value="F:oxidoreductase activity, acting on paired donors, with incorporation or reduction of molecular oxygen"/>
    <property type="evidence" value="ECO:0007669"/>
    <property type="project" value="InterPro"/>
</dbReference>
<dbReference type="RefSeq" id="WP_190616768.1">
    <property type="nucleotide sequence ID" value="NZ_CP061538.1"/>
</dbReference>
<dbReference type="Pfam" id="PF00067">
    <property type="entry name" value="p450"/>
    <property type="match status" value="1"/>
</dbReference>
<keyword evidence="7" id="KW-0503">Monooxygenase</keyword>
<evidence type="ECO:0000256" key="6">
    <source>
        <dbReference type="ARBA" id="ARBA00023004"/>
    </source>
</evidence>
<dbReference type="SUPFAM" id="SSF48264">
    <property type="entry name" value="Cytochrome P450"/>
    <property type="match status" value="1"/>
</dbReference>
<dbReference type="GO" id="GO:0004497">
    <property type="term" value="F:monooxygenase activity"/>
    <property type="evidence" value="ECO:0007669"/>
    <property type="project" value="UniProtKB-KW"/>
</dbReference>
<organism evidence="9 10">
    <name type="scientific">Rothia amarae</name>
    <dbReference type="NCBI Taxonomy" id="169480"/>
    <lineage>
        <taxon>Bacteria</taxon>
        <taxon>Bacillati</taxon>
        <taxon>Actinomycetota</taxon>
        <taxon>Actinomycetes</taxon>
        <taxon>Micrococcales</taxon>
        <taxon>Micrococcaceae</taxon>
        <taxon>Rothia</taxon>
    </lineage>
</organism>